<reference evidence="1 2" key="1">
    <citation type="submission" date="2020-08" db="EMBL/GenBank/DDBJ databases">
        <title>Plant Genome Project.</title>
        <authorList>
            <person name="Zhang R.-G."/>
        </authorList>
    </citation>
    <scope>NUCLEOTIDE SEQUENCE [LARGE SCALE GENOMIC DNA]</scope>
    <source>
        <tissue evidence="1">Rhizome</tissue>
    </source>
</reference>
<sequence>MRDGARQQWLPAAAVAAGEGNSGCRRRLWPRGKVAVRAEATGEDLLCAWWLPARKAAVHAEAAGEEGCCARGGCRRGGLLCARRLPAREERRRRRVAPATASGADEGCERENVPPWLAAENHHTRAPSCAGSCSCRRLDPPGPFDEESDGWPPPHLLLIAALRHSHSPLPLPLRRPRLEQAAPSILMAERVAN</sequence>
<protein>
    <submittedName>
        <fullName evidence="1">Uncharacterized protein</fullName>
    </submittedName>
</protein>
<dbReference type="EMBL" id="JACMSC010000013">
    <property type="protein sequence ID" value="KAG6494131.1"/>
    <property type="molecule type" value="Genomic_DNA"/>
</dbReference>
<comment type="caution">
    <text evidence="1">The sequence shown here is derived from an EMBL/GenBank/DDBJ whole genome shotgun (WGS) entry which is preliminary data.</text>
</comment>
<accession>A0A8J5KN65</accession>
<dbReference type="Proteomes" id="UP000734854">
    <property type="component" value="Unassembled WGS sequence"/>
</dbReference>
<evidence type="ECO:0000313" key="1">
    <source>
        <dbReference type="EMBL" id="KAG6494131.1"/>
    </source>
</evidence>
<name>A0A8J5KN65_ZINOF</name>
<keyword evidence="2" id="KW-1185">Reference proteome</keyword>
<dbReference type="AlphaFoldDB" id="A0A8J5KN65"/>
<gene>
    <name evidence="1" type="ORF">ZIOFF_049150</name>
</gene>
<organism evidence="1 2">
    <name type="scientific">Zingiber officinale</name>
    <name type="common">Ginger</name>
    <name type="synonym">Amomum zingiber</name>
    <dbReference type="NCBI Taxonomy" id="94328"/>
    <lineage>
        <taxon>Eukaryota</taxon>
        <taxon>Viridiplantae</taxon>
        <taxon>Streptophyta</taxon>
        <taxon>Embryophyta</taxon>
        <taxon>Tracheophyta</taxon>
        <taxon>Spermatophyta</taxon>
        <taxon>Magnoliopsida</taxon>
        <taxon>Liliopsida</taxon>
        <taxon>Zingiberales</taxon>
        <taxon>Zingiberaceae</taxon>
        <taxon>Zingiber</taxon>
    </lineage>
</organism>
<proteinExistence type="predicted"/>
<evidence type="ECO:0000313" key="2">
    <source>
        <dbReference type="Proteomes" id="UP000734854"/>
    </source>
</evidence>